<organism evidence="1 2">
    <name type="scientific">Methylobacterium soli</name>
    <dbReference type="NCBI Taxonomy" id="553447"/>
    <lineage>
        <taxon>Bacteria</taxon>
        <taxon>Pseudomonadati</taxon>
        <taxon>Pseudomonadota</taxon>
        <taxon>Alphaproteobacteria</taxon>
        <taxon>Hyphomicrobiales</taxon>
        <taxon>Methylobacteriaceae</taxon>
        <taxon>Methylobacterium</taxon>
    </lineage>
</organism>
<proteinExistence type="predicted"/>
<protein>
    <recommendedName>
        <fullName evidence="3">TonB C-terminal domain-containing protein</fullName>
    </recommendedName>
</protein>
<reference evidence="1 2" key="1">
    <citation type="submission" date="2019-09" db="EMBL/GenBank/DDBJ databases">
        <title>YIM 48816 draft genome.</title>
        <authorList>
            <person name="Jiang L."/>
        </authorList>
    </citation>
    <scope>NUCLEOTIDE SEQUENCE [LARGE SCALE GENOMIC DNA]</scope>
    <source>
        <strain evidence="1 2">YIM 48816</strain>
    </source>
</reference>
<comment type="caution">
    <text evidence="1">The sequence shown here is derived from an EMBL/GenBank/DDBJ whole genome shotgun (WGS) entry which is preliminary data.</text>
</comment>
<dbReference type="OrthoDB" id="7997311at2"/>
<accession>A0A6L3T2S9</accession>
<dbReference type="Proteomes" id="UP000474159">
    <property type="component" value="Unassembled WGS sequence"/>
</dbReference>
<evidence type="ECO:0000313" key="2">
    <source>
        <dbReference type="Proteomes" id="UP000474159"/>
    </source>
</evidence>
<dbReference type="AlphaFoldDB" id="A0A6L3T2S9"/>
<sequence length="97" mass="10537">MPDGTEGSTIAFRFGLSKTGALRGKPLVTARRLEGNEANRQAYERAALEALDRCFPIRVTPSFGAALGESPVRLRFVNTAPTPAYQLNSNITIFAPR</sequence>
<keyword evidence="2" id="KW-1185">Reference proteome</keyword>
<gene>
    <name evidence="1" type="ORF">F6X53_07995</name>
</gene>
<dbReference type="EMBL" id="VZZK01000006">
    <property type="protein sequence ID" value="KAB1080217.1"/>
    <property type="molecule type" value="Genomic_DNA"/>
</dbReference>
<evidence type="ECO:0008006" key="3">
    <source>
        <dbReference type="Google" id="ProtNLM"/>
    </source>
</evidence>
<name>A0A6L3T2S9_9HYPH</name>
<evidence type="ECO:0000313" key="1">
    <source>
        <dbReference type="EMBL" id="KAB1080217.1"/>
    </source>
</evidence>